<evidence type="ECO:0000256" key="1">
    <source>
        <dbReference type="SAM" id="Phobius"/>
    </source>
</evidence>
<feature type="transmembrane region" description="Helical" evidence="1">
    <location>
        <begin position="16"/>
        <end position="38"/>
    </location>
</feature>
<proteinExistence type="predicted"/>
<organism evidence="2 3">
    <name type="scientific">Luteipulveratus mongoliensis</name>
    <dbReference type="NCBI Taxonomy" id="571913"/>
    <lineage>
        <taxon>Bacteria</taxon>
        <taxon>Bacillati</taxon>
        <taxon>Actinomycetota</taxon>
        <taxon>Actinomycetes</taxon>
        <taxon>Micrococcales</taxon>
        <taxon>Dermacoccaceae</taxon>
        <taxon>Luteipulveratus</taxon>
    </lineage>
</organism>
<keyword evidence="3" id="KW-1185">Reference proteome</keyword>
<sequence length="253" mass="28829">MFDAGTAAVATMADPFVLAAFGTLTGGLVSFAVARSAIKSNEKHDRAKDLSAAVTVLEDLLWPPIMRAYQGEDVPAYLGDKADVMSALTRVRALSARDEPALARVVQHLVRTIEERTDGTWLVDHYAWLLTEIRDWREDPRNFEKRWRNGTWDSSSSWNVGKHGRVQALLGYTVYPHHSDNRGPLWLGRNPRWSTDGHPDRIGGDPLTDPEWFPQRARIWIPARFKRAWWYNVTRRRKMRLNRASSGGRTPGR</sequence>
<name>A0A0K1JML5_9MICO</name>
<evidence type="ECO:0000313" key="2">
    <source>
        <dbReference type="EMBL" id="AKU17956.1"/>
    </source>
</evidence>
<dbReference type="AlphaFoldDB" id="A0A0K1JML5"/>
<gene>
    <name evidence="2" type="ORF">VV02_22315</name>
</gene>
<accession>A0A0K1JML5</accession>
<dbReference type="EMBL" id="CP011112">
    <property type="protein sequence ID" value="AKU17956.1"/>
    <property type="molecule type" value="Genomic_DNA"/>
</dbReference>
<reference evidence="2 3" key="1">
    <citation type="submission" date="2015-03" db="EMBL/GenBank/DDBJ databases">
        <title>Luteipulveratus halotolerans sp. nov., a novel actinobacterium (Dermacoccaceae) from Sarawak, Malaysia.</title>
        <authorList>
            <person name="Juboi H."/>
            <person name="Basik A."/>
            <person name="Shamsul S.S."/>
            <person name="Arnold P."/>
            <person name="Schmitt E.K."/>
            <person name="Sanglier J.-J."/>
            <person name="Yeo T."/>
        </authorList>
    </citation>
    <scope>NUCLEOTIDE SEQUENCE [LARGE SCALE GENOMIC DNA]</scope>
    <source>
        <strain evidence="2 3">MN07-A0370</strain>
    </source>
</reference>
<protein>
    <submittedName>
        <fullName evidence="2">Uncharacterized protein</fullName>
    </submittedName>
</protein>
<dbReference type="KEGG" id="lmoi:VV02_22315"/>
<keyword evidence="1" id="KW-0812">Transmembrane</keyword>
<evidence type="ECO:0000313" key="3">
    <source>
        <dbReference type="Proteomes" id="UP000066480"/>
    </source>
</evidence>
<keyword evidence="1" id="KW-0472">Membrane</keyword>
<dbReference type="RefSeq" id="WP_052595186.1">
    <property type="nucleotide sequence ID" value="NZ_CP011112.1"/>
</dbReference>
<dbReference type="Proteomes" id="UP000066480">
    <property type="component" value="Chromosome"/>
</dbReference>
<keyword evidence="1" id="KW-1133">Transmembrane helix</keyword>